<evidence type="ECO:0000256" key="6">
    <source>
        <dbReference type="ARBA" id="ARBA00046062"/>
    </source>
</evidence>
<dbReference type="EnsemblMetazoa" id="XM_038189398.1">
    <property type="protein sequence ID" value="XP_038045326.1"/>
    <property type="gene ID" value="LOC119719922"/>
</dbReference>
<dbReference type="InterPro" id="IPR036249">
    <property type="entry name" value="Thioredoxin-like_sf"/>
</dbReference>
<comment type="subunit">
    <text evidence="3">Directly interacts with VCP. Interacts with UBQLN1. Forms a complex with VCP and UBQLN1.</text>
</comment>
<name>A0A913Z2V7_PATMI</name>
<evidence type="ECO:0000256" key="2">
    <source>
        <dbReference type="ARBA" id="ARBA00023230"/>
    </source>
</evidence>
<dbReference type="GeneID" id="119719922"/>
<dbReference type="InterPro" id="IPR001012">
    <property type="entry name" value="UBX_dom"/>
</dbReference>
<evidence type="ECO:0000313" key="10">
    <source>
        <dbReference type="EnsemblMetazoa" id="XP_038045326.1"/>
    </source>
</evidence>
<dbReference type="GO" id="GO:0006986">
    <property type="term" value="P:response to unfolded protein"/>
    <property type="evidence" value="ECO:0007669"/>
    <property type="project" value="UniProtKB-KW"/>
</dbReference>
<dbReference type="OMA" id="FEPNNTS"/>
<feature type="domain" description="UBX" evidence="9">
    <location>
        <begin position="291"/>
        <end position="369"/>
    </location>
</feature>
<feature type="region of interest" description="Disordered" evidence="7">
    <location>
        <begin position="112"/>
        <end position="172"/>
    </location>
</feature>
<keyword evidence="8" id="KW-1133">Transmembrane helix</keyword>
<dbReference type="OrthoDB" id="2445133at2759"/>
<dbReference type="GO" id="GO:0036503">
    <property type="term" value="P:ERAD pathway"/>
    <property type="evidence" value="ECO:0007669"/>
    <property type="project" value="TreeGrafter"/>
</dbReference>
<feature type="region of interest" description="Disordered" evidence="7">
    <location>
        <begin position="415"/>
        <end position="491"/>
    </location>
</feature>
<dbReference type="Pfam" id="PF23187">
    <property type="entry name" value="UBX7_N"/>
    <property type="match status" value="1"/>
</dbReference>
<feature type="compositionally biased region" description="Polar residues" evidence="7">
    <location>
        <begin position="415"/>
        <end position="430"/>
    </location>
</feature>
<dbReference type="PANTHER" id="PTHR46424:SF1">
    <property type="entry name" value="UBX DOMAIN-CONTAINING PROTEIN 4"/>
    <property type="match status" value="1"/>
</dbReference>
<comment type="function">
    <text evidence="6">Involved in endoplasmic reticulum-associated protein degradation (ERAD). Acts as a platform to recruit both UBQLN1 and VCP to the ER during ERAD.</text>
</comment>
<dbReference type="SUPFAM" id="SSF52833">
    <property type="entry name" value="Thioredoxin-like"/>
    <property type="match status" value="1"/>
</dbReference>
<evidence type="ECO:0000259" key="9">
    <source>
        <dbReference type="PROSITE" id="PS50033"/>
    </source>
</evidence>
<dbReference type="Proteomes" id="UP000887568">
    <property type="component" value="Unplaced"/>
</dbReference>
<dbReference type="SUPFAM" id="SSF54236">
    <property type="entry name" value="Ubiquitin-like"/>
    <property type="match status" value="1"/>
</dbReference>
<evidence type="ECO:0000256" key="3">
    <source>
        <dbReference type="ARBA" id="ARBA00038812"/>
    </source>
</evidence>
<dbReference type="PROSITE" id="PS50033">
    <property type="entry name" value="UBX"/>
    <property type="match status" value="1"/>
</dbReference>
<feature type="compositionally biased region" description="Polar residues" evidence="7">
    <location>
        <begin position="481"/>
        <end position="491"/>
    </location>
</feature>
<organism evidence="10 11">
    <name type="scientific">Patiria miniata</name>
    <name type="common">Bat star</name>
    <name type="synonym">Asterina miniata</name>
    <dbReference type="NCBI Taxonomy" id="46514"/>
    <lineage>
        <taxon>Eukaryota</taxon>
        <taxon>Metazoa</taxon>
        <taxon>Echinodermata</taxon>
        <taxon>Eleutherozoa</taxon>
        <taxon>Asterozoa</taxon>
        <taxon>Asteroidea</taxon>
        <taxon>Valvatacea</taxon>
        <taxon>Valvatida</taxon>
        <taxon>Asterinidae</taxon>
        <taxon>Patiria</taxon>
    </lineage>
</organism>
<dbReference type="AlphaFoldDB" id="A0A913Z2V7"/>
<dbReference type="RefSeq" id="XP_038045326.1">
    <property type="nucleotide sequence ID" value="XM_038189398.1"/>
</dbReference>
<evidence type="ECO:0000256" key="1">
    <source>
        <dbReference type="ARBA" id="ARBA00004406"/>
    </source>
</evidence>
<feature type="region of interest" description="Disordered" evidence="7">
    <location>
        <begin position="206"/>
        <end position="288"/>
    </location>
</feature>
<evidence type="ECO:0000256" key="8">
    <source>
        <dbReference type="SAM" id="Phobius"/>
    </source>
</evidence>
<proteinExistence type="predicted"/>
<dbReference type="Gene3D" id="3.40.30.10">
    <property type="entry name" value="Glutaredoxin"/>
    <property type="match status" value="1"/>
</dbReference>
<comment type="subcellular location">
    <subcellularLocation>
        <location evidence="1">Endoplasmic reticulum membrane</location>
        <topology evidence="1">Peripheral membrane protein</topology>
    </subcellularLocation>
</comment>
<evidence type="ECO:0000313" key="11">
    <source>
        <dbReference type="Proteomes" id="UP000887568"/>
    </source>
</evidence>
<dbReference type="GO" id="GO:0005789">
    <property type="term" value="C:endoplasmic reticulum membrane"/>
    <property type="evidence" value="ECO:0007669"/>
    <property type="project" value="UniProtKB-SubCell"/>
</dbReference>
<evidence type="ECO:0000256" key="7">
    <source>
        <dbReference type="SAM" id="MobiDB-lite"/>
    </source>
</evidence>
<evidence type="ECO:0000256" key="5">
    <source>
        <dbReference type="ARBA" id="ARBA00041575"/>
    </source>
</evidence>
<dbReference type="CDD" id="cd16117">
    <property type="entry name" value="UBX_UBXN4"/>
    <property type="match status" value="1"/>
</dbReference>
<feature type="compositionally biased region" description="Basic and acidic residues" evidence="7">
    <location>
        <begin position="218"/>
        <end position="272"/>
    </location>
</feature>
<accession>A0A913Z2V7</accession>
<reference evidence="10" key="1">
    <citation type="submission" date="2022-11" db="UniProtKB">
        <authorList>
            <consortium name="EnsemblMetazoa"/>
        </authorList>
    </citation>
    <scope>IDENTIFICATION</scope>
</reference>
<dbReference type="Gene3D" id="3.10.20.90">
    <property type="entry name" value="Phosphatidylinositol 3-kinase Catalytic Subunit, Chain A, domain 1"/>
    <property type="match status" value="1"/>
</dbReference>
<feature type="compositionally biased region" description="Low complexity" evidence="7">
    <location>
        <begin position="273"/>
        <end position="286"/>
    </location>
</feature>
<dbReference type="InterPro" id="IPR029071">
    <property type="entry name" value="Ubiquitin-like_domsf"/>
</dbReference>
<feature type="compositionally biased region" description="Polar residues" evidence="7">
    <location>
        <begin position="157"/>
        <end position="166"/>
    </location>
</feature>
<sequence>MRWFVGSITDAITTAKQRNVLFVVYVRGDDDASTQMDTTWEDQEISQLCEDSGMVAVKFNADSDEFKQFSQYYPVKCVPCVSFISGSTGEPIEGTDGYINSSEFKQRIQKVLERTKQASSTTPSTRAPASTSSPATVASDSSTSPQTSTVSQASPTLQASATAASQDQKKELSKLEKAARLRQKMEEIHQRKEAEKEEELKKKEIDRRKVGQAVQKSMQERSDQEARRVAQELRKEKEEERLAKERVREQIARDRAEKQSRYESNKREREKSQVAAQEAAQAANQAPKRKINMDVARIQFRLPDGSTLMQEFDAQAPLHEAQQFLMENVGASLKEFNMSTTFPRRRFAASDLNSTFLELELVPTAAVIVLPGRYKAVSPSAKPASTNGIIAFFLAPFLFLWNLIVNIIFGQPSQSENRGGSQVPVQQTAPRASEYAQSPMGARPKSSQLRRRVPGGEGSTSRQEGNVHRLATAQDEDDDNNTWNGNSTQQM</sequence>
<keyword evidence="2" id="KW-0834">Unfolded protein response</keyword>
<keyword evidence="11" id="KW-1185">Reference proteome</keyword>
<dbReference type="PANTHER" id="PTHR46424">
    <property type="entry name" value="UBX DOMAIN-CONTAINING PROTEIN 4"/>
    <property type="match status" value="1"/>
</dbReference>
<dbReference type="SMART" id="SM00166">
    <property type="entry name" value="UBX"/>
    <property type="match status" value="1"/>
</dbReference>
<dbReference type="CTD" id="23190"/>
<feature type="transmembrane region" description="Helical" evidence="8">
    <location>
        <begin position="389"/>
        <end position="409"/>
    </location>
</feature>
<dbReference type="Pfam" id="PF00789">
    <property type="entry name" value="UBX"/>
    <property type="match status" value="1"/>
</dbReference>
<protein>
    <recommendedName>
        <fullName evidence="4">UBX domain-containing protein 4</fullName>
    </recommendedName>
    <alternativeName>
        <fullName evidence="5">UBX domain-containing protein 2</fullName>
    </alternativeName>
</protein>
<keyword evidence="8" id="KW-0472">Membrane</keyword>
<evidence type="ECO:0000256" key="4">
    <source>
        <dbReference type="ARBA" id="ARBA00040925"/>
    </source>
</evidence>
<feature type="compositionally biased region" description="Low complexity" evidence="7">
    <location>
        <begin position="118"/>
        <end position="156"/>
    </location>
</feature>
<keyword evidence="8" id="KW-0812">Transmembrane</keyword>